<name>A0A645IK97_9ZZZZ</name>
<dbReference type="AlphaFoldDB" id="A0A645IK97"/>
<dbReference type="EMBL" id="VSSQ01109464">
    <property type="protein sequence ID" value="MPN47743.1"/>
    <property type="molecule type" value="Genomic_DNA"/>
</dbReference>
<sequence>MQLDIGRNVGVESHELLTRADHVDMPAFAHPNRQRRAPVALTRDAPVDDVFEEIAHAAFLDRLRNPVDAAVEGDELLLDRGHLDEPALSGVIDQRGIAAPAVGVAVFKRKRRK</sequence>
<proteinExistence type="predicted"/>
<protein>
    <submittedName>
        <fullName evidence="1">Uncharacterized protein</fullName>
    </submittedName>
</protein>
<comment type="caution">
    <text evidence="1">The sequence shown here is derived from an EMBL/GenBank/DDBJ whole genome shotgun (WGS) entry which is preliminary data.</text>
</comment>
<accession>A0A645IK97</accession>
<reference evidence="1" key="1">
    <citation type="submission" date="2019-08" db="EMBL/GenBank/DDBJ databases">
        <authorList>
            <person name="Kucharzyk K."/>
            <person name="Murdoch R.W."/>
            <person name="Higgins S."/>
            <person name="Loffler F."/>
        </authorList>
    </citation>
    <scope>NUCLEOTIDE SEQUENCE</scope>
</reference>
<gene>
    <name evidence="1" type="ORF">SDC9_195347</name>
</gene>
<organism evidence="1">
    <name type="scientific">bioreactor metagenome</name>
    <dbReference type="NCBI Taxonomy" id="1076179"/>
    <lineage>
        <taxon>unclassified sequences</taxon>
        <taxon>metagenomes</taxon>
        <taxon>ecological metagenomes</taxon>
    </lineage>
</organism>
<evidence type="ECO:0000313" key="1">
    <source>
        <dbReference type="EMBL" id="MPN47743.1"/>
    </source>
</evidence>